<dbReference type="PANTHER" id="PTHR31988:SF19">
    <property type="entry name" value="9-O-ACETYL-N-ACETYLNEURAMINIC ACID DEACETYLASE-RELATED"/>
    <property type="match status" value="1"/>
</dbReference>
<reference evidence="4 5" key="1">
    <citation type="submission" date="2019-07" db="EMBL/GenBank/DDBJ databases">
        <title>Genomic Encyclopedia of Archaeal and Bacterial Type Strains, Phase II (KMG-II): from individual species to whole genera.</title>
        <authorList>
            <person name="Goeker M."/>
        </authorList>
    </citation>
    <scope>NUCLEOTIDE SEQUENCE [LARGE SCALE GENOMIC DNA]</scope>
    <source>
        <strain evidence="4 5">DSM 18850</strain>
    </source>
</reference>
<keyword evidence="2" id="KW-0732">Signal</keyword>
<dbReference type="EMBL" id="VNHX01000003">
    <property type="protein sequence ID" value="TYP97259.1"/>
    <property type="molecule type" value="Genomic_DNA"/>
</dbReference>
<dbReference type="InterPro" id="IPR036514">
    <property type="entry name" value="SGNH_hydro_sf"/>
</dbReference>
<dbReference type="Pfam" id="PF03629">
    <property type="entry name" value="SASA"/>
    <property type="match status" value="1"/>
</dbReference>
<comment type="caution">
    <text evidence="4">The sequence shown here is derived from an EMBL/GenBank/DDBJ whole genome shotgun (WGS) entry which is preliminary data.</text>
</comment>
<sequence length="279" mass="30665">MKQKTPFLFLVIFSLVVSCHCSYAQNPNFHIYICFGQSNMEGTGKIEAQDTITHPRILQLQAVNCPELGRQKGRWYPAKAPLCHCNTGVSPAEHFGKTLIENLPDSVTVGLVHVAVGGCHIQLFDKDSTAGYVEQAPDWMKNKLALYGNNPYKTLVDMAKLAQQRGVVKAILLHQGESNTGDKDWPNKVNRVYNNLLNDLNLQADKTPLLVGELLAAEHGGKCASMNAIIETLPQTIPNAHVVSSEGCEGVPDGLHFSAAGYRLLGKRYAETMLRILKD</sequence>
<feature type="signal peptide" evidence="2">
    <location>
        <begin position="1"/>
        <end position="24"/>
    </location>
</feature>
<dbReference type="AlphaFoldDB" id="A0A5S5DRJ4"/>
<proteinExistence type="predicted"/>
<organism evidence="4 5">
    <name type="scientific">Sphingobacterium allocomposti</name>
    <dbReference type="NCBI Taxonomy" id="415956"/>
    <lineage>
        <taxon>Bacteria</taxon>
        <taxon>Pseudomonadati</taxon>
        <taxon>Bacteroidota</taxon>
        <taxon>Sphingobacteriia</taxon>
        <taxon>Sphingobacteriales</taxon>
        <taxon>Sphingobacteriaceae</taxon>
        <taxon>Sphingobacterium</taxon>
    </lineage>
</organism>
<dbReference type="GO" id="GO:0016788">
    <property type="term" value="F:hydrolase activity, acting on ester bonds"/>
    <property type="evidence" value="ECO:0007669"/>
    <property type="project" value="UniProtKB-ARBA"/>
</dbReference>
<protein>
    <recommendedName>
        <fullName evidence="3">Sialate O-acetylesterase domain-containing protein</fullName>
    </recommendedName>
</protein>
<evidence type="ECO:0000256" key="2">
    <source>
        <dbReference type="SAM" id="SignalP"/>
    </source>
</evidence>
<dbReference type="RefSeq" id="WP_148907643.1">
    <property type="nucleotide sequence ID" value="NZ_VNHX01000003.1"/>
</dbReference>
<dbReference type="SUPFAM" id="SSF52266">
    <property type="entry name" value="SGNH hydrolase"/>
    <property type="match status" value="1"/>
</dbReference>
<dbReference type="InterPro" id="IPR005181">
    <property type="entry name" value="SASA"/>
</dbReference>
<evidence type="ECO:0000313" key="4">
    <source>
        <dbReference type="EMBL" id="TYP97259.1"/>
    </source>
</evidence>
<name>A0A5S5DRJ4_9SPHI</name>
<keyword evidence="1" id="KW-0378">Hydrolase</keyword>
<gene>
    <name evidence="4" type="ORF">BC792_103186</name>
</gene>
<dbReference type="OrthoDB" id="9795554at2"/>
<dbReference type="Gene3D" id="3.40.50.1110">
    <property type="entry name" value="SGNH hydrolase"/>
    <property type="match status" value="1"/>
</dbReference>
<evidence type="ECO:0000259" key="3">
    <source>
        <dbReference type="Pfam" id="PF03629"/>
    </source>
</evidence>
<feature type="domain" description="Sialate O-acetylesterase" evidence="3">
    <location>
        <begin position="29"/>
        <end position="274"/>
    </location>
</feature>
<dbReference type="PANTHER" id="PTHR31988">
    <property type="entry name" value="ESTERASE, PUTATIVE (DUF303)-RELATED"/>
    <property type="match status" value="1"/>
</dbReference>
<dbReference type="InterPro" id="IPR052940">
    <property type="entry name" value="Carb_Esterase_6"/>
</dbReference>
<dbReference type="PROSITE" id="PS51257">
    <property type="entry name" value="PROKAR_LIPOPROTEIN"/>
    <property type="match status" value="1"/>
</dbReference>
<dbReference type="Proteomes" id="UP000325105">
    <property type="component" value="Unassembled WGS sequence"/>
</dbReference>
<evidence type="ECO:0000313" key="5">
    <source>
        <dbReference type="Proteomes" id="UP000325105"/>
    </source>
</evidence>
<accession>A0A5S5DRJ4</accession>
<keyword evidence="5" id="KW-1185">Reference proteome</keyword>
<evidence type="ECO:0000256" key="1">
    <source>
        <dbReference type="ARBA" id="ARBA00022801"/>
    </source>
</evidence>
<feature type="chain" id="PRO_5024364878" description="Sialate O-acetylesterase domain-containing protein" evidence="2">
    <location>
        <begin position="25"/>
        <end position="279"/>
    </location>
</feature>